<proteinExistence type="predicted"/>
<evidence type="ECO:0000256" key="1">
    <source>
        <dbReference type="SAM" id="MobiDB-lite"/>
    </source>
</evidence>
<gene>
    <name evidence="2" type="ORF">RF11_02381</name>
</gene>
<organism evidence="2 3">
    <name type="scientific">Thelohanellus kitauei</name>
    <name type="common">Myxosporean</name>
    <dbReference type="NCBI Taxonomy" id="669202"/>
    <lineage>
        <taxon>Eukaryota</taxon>
        <taxon>Metazoa</taxon>
        <taxon>Cnidaria</taxon>
        <taxon>Myxozoa</taxon>
        <taxon>Myxosporea</taxon>
        <taxon>Bivalvulida</taxon>
        <taxon>Platysporina</taxon>
        <taxon>Myxobolidae</taxon>
        <taxon>Thelohanellus</taxon>
    </lineage>
</organism>
<sequence length="111" mass="12045">MSPHTSTTGPWVSSNGSSAAGRVASDACSSRRQLLKTYQPARRRISRVIRHLKTLPVGMKYHSNHSNVATAAKVCRATGMMTDLRISHAAPVFVLTTEPEATDGPPTKYPR</sequence>
<keyword evidence="3" id="KW-1185">Reference proteome</keyword>
<feature type="region of interest" description="Disordered" evidence="1">
    <location>
        <begin position="1"/>
        <end position="31"/>
    </location>
</feature>
<feature type="compositionally biased region" description="Polar residues" evidence="1">
    <location>
        <begin position="1"/>
        <end position="18"/>
    </location>
</feature>
<evidence type="ECO:0000313" key="3">
    <source>
        <dbReference type="Proteomes" id="UP000031668"/>
    </source>
</evidence>
<accession>A0A0C2IUS3</accession>
<dbReference type="Proteomes" id="UP000031668">
    <property type="component" value="Unassembled WGS sequence"/>
</dbReference>
<dbReference type="EMBL" id="JWZT01002591">
    <property type="protein sequence ID" value="KII69119.1"/>
    <property type="molecule type" value="Genomic_DNA"/>
</dbReference>
<name>A0A0C2IUS3_THEKT</name>
<evidence type="ECO:0000313" key="2">
    <source>
        <dbReference type="EMBL" id="KII69119.1"/>
    </source>
</evidence>
<reference evidence="2 3" key="1">
    <citation type="journal article" date="2014" name="Genome Biol. Evol.">
        <title>The genome of the myxosporean Thelohanellus kitauei shows adaptations to nutrient acquisition within its fish host.</title>
        <authorList>
            <person name="Yang Y."/>
            <person name="Xiong J."/>
            <person name="Zhou Z."/>
            <person name="Huo F."/>
            <person name="Miao W."/>
            <person name="Ran C."/>
            <person name="Liu Y."/>
            <person name="Zhang J."/>
            <person name="Feng J."/>
            <person name="Wang M."/>
            <person name="Wang M."/>
            <person name="Wang L."/>
            <person name="Yao B."/>
        </authorList>
    </citation>
    <scope>NUCLEOTIDE SEQUENCE [LARGE SCALE GENOMIC DNA]</scope>
    <source>
        <strain evidence="2">Wuqing</strain>
    </source>
</reference>
<dbReference type="AlphaFoldDB" id="A0A0C2IUS3"/>
<protein>
    <submittedName>
        <fullName evidence="2">Uncharacterized protein</fullName>
    </submittedName>
</protein>
<comment type="caution">
    <text evidence="2">The sequence shown here is derived from an EMBL/GenBank/DDBJ whole genome shotgun (WGS) entry which is preliminary data.</text>
</comment>